<dbReference type="PROSITE" id="PS51352">
    <property type="entry name" value="THIOREDOXIN_2"/>
    <property type="match status" value="1"/>
</dbReference>
<dbReference type="EMBL" id="JAKJSC010000001">
    <property type="protein sequence ID" value="MDE5416922.1"/>
    <property type="molecule type" value="Genomic_DNA"/>
</dbReference>
<dbReference type="InterPro" id="IPR017937">
    <property type="entry name" value="Thioredoxin_CS"/>
</dbReference>
<dbReference type="Proteomes" id="UP001528920">
    <property type="component" value="Unassembled WGS sequence"/>
</dbReference>
<dbReference type="PANTHER" id="PTHR42852:SF6">
    <property type="entry name" value="THIOL:DISULFIDE INTERCHANGE PROTEIN DSBE"/>
    <property type="match status" value="1"/>
</dbReference>
<evidence type="ECO:0000313" key="6">
    <source>
        <dbReference type="EMBL" id="MDE5416922.1"/>
    </source>
</evidence>
<dbReference type="Gene3D" id="3.40.30.10">
    <property type="entry name" value="Glutaredoxin"/>
    <property type="match status" value="1"/>
</dbReference>
<protein>
    <submittedName>
        <fullName evidence="6">AhpC/TSA family protein</fullName>
    </submittedName>
</protein>
<evidence type="ECO:0000256" key="3">
    <source>
        <dbReference type="ARBA" id="ARBA00023157"/>
    </source>
</evidence>
<keyword evidence="4" id="KW-0676">Redox-active center</keyword>
<dbReference type="Pfam" id="PF08534">
    <property type="entry name" value="Redoxin"/>
    <property type="match status" value="1"/>
</dbReference>
<dbReference type="CDD" id="cd02966">
    <property type="entry name" value="TlpA_like_family"/>
    <property type="match status" value="1"/>
</dbReference>
<evidence type="ECO:0000256" key="4">
    <source>
        <dbReference type="ARBA" id="ARBA00023284"/>
    </source>
</evidence>
<dbReference type="RefSeq" id="WP_275108260.1">
    <property type="nucleotide sequence ID" value="NZ_JAKJSC010000001.1"/>
</dbReference>
<keyword evidence="2" id="KW-0201">Cytochrome c-type biogenesis</keyword>
<dbReference type="PROSITE" id="PS00194">
    <property type="entry name" value="THIOREDOXIN_1"/>
    <property type="match status" value="1"/>
</dbReference>
<dbReference type="InterPro" id="IPR036249">
    <property type="entry name" value="Thioredoxin-like_sf"/>
</dbReference>
<evidence type="ECO:0000259" key="5">
    <source>
        <dbReference type="PROSITE" id="PS51352"/>
    </source>
</evidence>
<reference evidence="6 7" key="1">
    <citation type="submission" date="2022-01" db="EMBL/GenBank/DDBJ databases">
        <title>Labilibaculum sp. nov, a marine bacterium isolated from Antarctica.</title>
        <authorList>
            <person name="Dai W."/>
        </authorList>
    </citation>
    <scope>NUCLEOTIDE SEQUENCE [LARGE SCALE GENOMIC DNA]</scope>
    <source>
        <strain evidence="6 7">DW002</strain>
    </source>
</reference>
<name>A0ABT5VQ65_9BACT</name>
<accession>A0ABT5VQ65</accession>
<comment type="caution">
    <text evidence="6">The sequence shown here is derived from an EMBL/GenBank/DDBJ whole genome shotgun (WGS) entry which is preliminary data.</text>
</comment>
<dbReference type="InterPro" id="IPR013740">
    <property type="entry name" value="Redoxin"/>
</dbReference>
<dbReference type="Pfam" id="PF14289">
    <property type="entry name" value="DUF4369"/>
    <property type="match status" value="1"/>
</dbReference>
<gene>
    <name evidence="6" type="ORF">L3049_02800</name>
</gene>
<dbReference type="PANTHER" id="PTHR42852">
    <property type="entry name" value="THIOL:DISULFIDE INTERCHANGE PROTEIN DSBE"/>
    <property type="match status" value="1"/>
</dbReference>
<dbReference type="PROSITE" id="PS51257">
    <property type="entry name" value="PROKAR_LIPOPROTEIN"/>
    <property type="match status" value="1"/>
</dbReference>
<dbReference type="InterPro" id="IPR050553">
    <property type="entry name" value="Thioredoxin_ResA/DsbE_sf"/>
</dbReference>
<sequence length="378" mass="43680">MRTIIIAVLSVLLFSCGQQPQKNSITIKGNVKFPDTNFKMTIVKRDGFDKTIIDSTQVDKDGNYSFTMNTDKPGVYTLDCQKWQSVQIWAEDEDLEIDFRGQDTAKIKIKNPPYVYIKGGENNEVMNLLAYNYHRNYQNMIVAGKEIYAASLSDSKDWKDYANGRYNEIYDDLDARTRYIAEHYADRNSIISMLGSLRKDSDKPLLEKIIKTLEAKNPNYQPLLDYKEATAKAKAQKERLAIGKEAPIFEFPTVDGKMVNLKDFRGKYLVVDFWASWCGPCRKEIPHLKELYEVYKDKDVEFLSVSIDKSKNAWKKAMRQEDMHWPQIQAPGSGKDIMKEYQFSGIPYIILLDKEGKIVGKNLRGEKMSETLKKIFEK</sequence>
<keyword evidence="7" id="KW-1185">Reference proteome</keyword>
<dbReference type="InterPro" id="IPR013766">
    <property type="entry name" value="Thioredoxin_domain"/>
</dbReference>
<dbReference type="SUPFAM" id="SSF52833">
    <property type="entry name" value="Thioredoxin-like"/>
    <property type="match status" value="1"/>
</dbReference>
<comment type="subcellular location">
    <subcellularLocation>
        <location evidence="1">Cell envelope</location>
    </subcellularLocation>
</comment>
<dbReference type="InterPro" id="IPR025380">
    <property type="entry name" value="DUF4369"/>
</dbReference>
<evidence type="ECO:0000256" key="2">
    <source>
        <dbReference type="ARBA" id="ARBA00022748"/>
    </source>
</evidence>
<feature type="domain" description="Thioredoxin" evidence="5">
    <location>
        <begin position="240"/>
        <end position="378"/>
    </location>
</feature>
<keyword evidence="3" id="KW-1015">Disulfide bond</keyword>
<evidence type="ECO:0000256" key="1">
    <source>
        <dbReference type="ARBA" id="ARBA00004196"/>
    </source>
</evidence>
<evidence type="ECO:0000313" key="7">
    <source>
        <dbReference type="Proteomes" id="UP001528920"/>
    </source>
</evidence>
<organism evidence="6 7">
    <name type="scientific">Paralabilibaculum antarcticum</name>
    <dbReference type="NCBI Taxonomy" id="2912572"/>
    <lineage>
        <taxon>Bacteria</taxon>
        <taxon>Pseudomonadati</taxon>
        <taxon>Bacteroidota</taxon>
        <taxon>Bacteroidia</taxon>
        <taxon>Marinilabiliales</taxon>
        <taxon>Marinifilaceae</taxon>
        <taxon>Paralabilibaculum</taxon>
    </lineage>
</organism>
<proteinExistence type="predicted"/>